<keyword evidence="2" id="KW-0472">Membrane</keyword>
<feature type="region of interest" description="Disordered" evidence="1">
    <location>
        <begin position="1"/>
        <end position="55"/>
    </location>
</feature>
<feature type="transmembrane region" description="Helical" evidence="2">
    <location>
        <begin position="72"/>
        <end position="92"/>
    </location>
</feature>
<protein>
    <submittedName>
        <fullName evidence="3">Uncharacterized protein</fullName>
    </submittedName>
</protein>
<dbReference type="EMBL" id="JAYKXP010000051">
    <property type="protein sequence ID" value="KAK7036411.1"/>
    <property type="molecule type" value="Genomic_DNA"/>
</dbReference>
<keyword evidence="4" id="KW-1185">Reference proteome</keyword>
<feature type="transmembrane region" description="Helical" evidence="2">
    <location>
        <begin position="112"/>
        <end position="134"/>
    </location>
</feature>
<feature type="compositionally biased region" description="Basic residues" evidence="1">
    <location>
        <begin position="1"/>
        <end position="13"/>
    </location>
</feature>
<evidence type="ECO:0000256" key="2">
    <source>
        <dbReference type="SAM" id="Phobius"/>
    </source>
</evidence>
<dbReference type="AlphaFoldDB" id="A0AAW0CD83"/>
<evidence type="ECO:0000313" key="3">
    <source>
        <dbReference type="EMBL" id="KAK7036411.1"/>
    </source>
</evidence>
<accession>A0AAW0CD83</accession>
<dbReference type="Proteomes" id="UP001383192">
    <property type="component" value="Unassembled WGS sequence"/>
</dbReference>
<proteinExistence type="predicted"/>
<gene>
    <name evidence="3" type="ORF">VNI00_011608</name>
</gene>
<keyword evidence="2" id="KW-0812">Transmembrane</keyword>
<feature type="transmembrane region" description="Helical" evidence="2">
    <location>
        <begin position="215"/>
        <end position="236"/>
    </location>
</feature>
<feature type="transmembrane region" description="Helical" evidence="2">
    <location>
        <begin position="248"/>
        <end position="271"/>
    </location>
</feature>
<sequence length="277" mass="30931">MKRISRPNTSKRRSAPDSEEQPRYNLIDEGPQPVGNLPVRQRTQKQQDQEDEENRRNAIKELVDSWNDRLQLISLITTFLASVEAGLLQVIAPQSQNPNFQAPLVVTTNACLYCALVIHMYASFMGFIGAFFLVRFKVKEAKYQEEEVAYMQPTPPGKGEVVLDMAANHITNSPKSTQPSPRVNQEPPAIRSANPKLVHVGPFFRHPPINLLSRCHFMCILLTVLGFVLAMAGIIVQTWAKFPRAVSIPASGFCLAGLLAGVGVVCTNYDVRHFVYE</sequence>
<reference evidence="3 4" key="1">
    <citation type="submission" date="2024-01" db="EMBL/GenBank/DDBJ databases">
        <title>A draft genome for a cacao thread blight-causing isolate of Paramarasmius palmivorus.</title>
        <authorList>
            <person name="Baruah I.K."/>
            <person name="Bukari Y."/>
            <person name="Amoako-Attah I."/>
            <person name="Meinhardt L.W."/>
            <person name="Bailey B.A."/>
            <person name="Cohen S.P."/>
        </authorList>
    </citation>
    <scope>NUCLEOTIDE SEQUENCE [LARGE SCALE GENOMIC DNA]</scope>
    <source>
        <strain evidence="3 4">GH-12</strain>
    </source>
</reference>
<name>A0AAW0CD83_9AGAR</name>
<organism evidence="3 4">
    <name type="scientific">Paramarasmius palmivorus</name>
    <dbReference type="NCBI Taxonomy" id="297713"/>
    <lineage>
        <taxon>Eukaryota</taxon>
        <taxon>Fungi</taxon>
        <taxon>Dikarya</taxon>
        <taxon>Basidiomycota</taxon>
        <taxon>Agaricomycotina</taxon>
        <taxon>Agaricomycetes</taxon>
        <taxon>Agaricomycetidae</taxon>
        <taxon>Agaricales</taxon>
        <taxon>Marasmiineae</taxon>
        <taxon>Marasmiaceae</taxon>
        <taxon>Paramarasmius</taxon>
    </lineage>
</organism>
<evidence type="ECO:0000256" key="1">
    <source>
        <dbReference type="SAM" id="MobiDB-lite"/>
    </source>
</evidence>
<comment type="caution">
    <text evidence="3">The sequence shown here is derived from an EMBL/GenBank/DDBJ whole genome shotgun (WGS) entry which is preliminary data.</text>
</comment>
<evidence type="ECO:0000313" key="4">
    <source>
        <dbReference type="Proteomes" id="UP001383192"/>
    </source>
</evidence>
<feature type="compositionally biased region" description="Basic and acidic residues" evidence="1">
    <location>
        <begin position="45"/>
        <end position="55"/>
    </location>
</feature>
<keyword evidence="2" id="KW-1133">Transmembrane helix</keyword>